<evidence type="ECO:0000259" key="1">
    <source>
        <dbReference type="Pfam" id="PF12041"/>
    </source>
</evidence>
<dbReference type="Proteomes" id="UP000436088">
    <property type="component" value="Unassembled WGS sequence"/>
</dbReference>
<dbReference type="Pfam" id="PF12041">
    <property type="entry name" value="DELLA"/>
    <property type="match status" value="1"/>
</dbReference>
<protein>
    <recommendedName>
        <fullName evidence="1">Transcriptional factor DELLA N-terminal domain-containing protein</fullName>
    </recommendedName>
</protein>
<evidence type="ECO:0000313" key="2">
    <source>
        <dbReference type="EMBL" id="KAE8720724.1"/>
    </source>
</evidence>
<comment type="caution">
    <text evidence="2">The sequence shown here is derived from an EMBL/GenBank/DDBJ whole genome shotgun (WGS) entry which is preliminary data.</text>
</comment>
<keyword evidence="3" id="KW-1185">Reference proteome</keyword>
<evidence type="ECO:0000313" key="3">
    <source>
        <dbReference type="Proteomes" id="UP000436088"/>
    </source>
</evidence>
<name>A0A6A3BVP5_HIBSY</name>
<gene>
    <name evidence="2" type="ORF">F3Y22_tig00018481pilonHSYRG00007</name>
</gene>
<accession>A0A6A3BVP5</accession>
<organism evidence="2 3">
    <name type="scientific">Hibiscus syriacus</name>
    <name type="common">Rose of Sharon</name>
    <dbReference type="NCBI Taxonomy" id="106335"/>
    <lineage>
        <taxon>Eukaryota</taxon>
        <taxon>Viridiplantae</taxon>
        <taxon>Streptophyta</taxon>
        <taxon>Embryophyta</taxon>
        <taxon>Tracheophyta</taxon>
        <taxon>Spermatophyta</taxon>
        <taxon>Magnoliopsida</taxon>
        <taxon>eudicotyledons</taxon>
        <taxon>Gunneridae</taxon>
        <taxon>Pentapetalae</taxon>
        <taxon>rosids</taxon>
        <taxon>malvids</taxon>
        <taxon>Malvales</taxon>
        <taxon>Malvaceae</taxon>
        <taxon>Malvoideae</taxon>
        <taxon>Hibiscus</taxon>
    </lineage>
</organism>
<reference evidence="2" key="1">
    <citation type="submission" date="2019-09" db="EMBL/GenBank/DDBJ databases">
        <title>Draft genome information of white flower Hibiscus syriacus.</title>
        <authorList>
            <person name="Kim Y.-M."/>
        </authorList>
    </citation>
    <scope>NUCLEOTIDE SEQUENCE [LARGE SCALE GENOMIC DNA]</scope>
    <source>
        <strain evidence="2">YM2019G1</strain>
    </source>
</reference>
<sequence length="195" mass="21961">MHSGRPSLAQTERMNVLHMHSGRPTLARLPLHSSLGCPCIAHSDGLGQMLSDSLGRMASDAQRVGMCTTHAISCSSPGRHGDLTPFTEQRESERERVIKHERDYNHLQSNPDPLLPLRWFLNRKGEALGGRNPQQDCGWMRIWRFLGYKVKTSDMVEVAQKLEQLNEVMCSVQDDGISHLAFETVIIIFRSVDLS</sequence>
<dbReference type="InterPro" id="IPR038088">
    <property type="entry name" value="DELLA_N_sf"/>
</dbReference>
<proteinExistence type="predicted"/>
<feature type="domain" description="Transcriptional factor DELLA N-terminal" evidence="1">
    <location>
        <begin position="146"/>
        <end position="186"/>
    </location>
</feature>
<dbReference type="AlphaFoldDB" id="A0A6A3BVP5"/>
<dbReference type="Gene3D" id="1.10.10.1290">
    <property type="entry name" value="Transcriptional regulator DELLA, N-terminal domain"/>
    <property type="match status" value="1"/>
</dbReference>
<dbReference type="InterPro" id="IPR021914">
    <property type="entry name" value="TF_DELLA_N"/>
</dbReference>
<dbReference type="EMBL" id="VEPZ02000686">
    <property type="protein sequence ID" value="KAE8720724.1"/>
    <property type="molecule type" value="Genomic_DNA"/>
</dbReference>